<evidence type="ECO:0000259" key="4">
    <source>
        <dbReference type="Pfam" id="PF01826"/>
    </source>
</evidence>
<dbReference type="AlphaFoldDB" id="A0AAD4R099"/>
<dbReference type="Proteomes" id="UP001201812">
    <property type="component" value="Unassembled WGS sequence"/>
</dbReference>
<dbReference type="InterPro" id="IPR036084">
    <property type="entry name" value="Ser_inhib-like_sf"/>
</dbReference>
<comment type="caution">
    <text evidence="5">The sequence shown here is derived from an EMBL/GenBank/DDBJ whole genome shotgun (WGS) entry which is preliminary data.</text>
</comment>
<keyword evidence="3" id="KW-1015">Disulfide bond</keyword>
<dbReference type="SUPFAM" id="SSF57567">
    <property type="entry name" value="Serine protease inhibitors"/>
    <property type="match status" value="1"/>
</dbReference>
<dbReference type="PANTHER" id="PTHR23259">
    <property type="entry name" value="RIDDLE"/>
    <property type="match status" value="1"/>
</dbReference>
<sequence>MRAKTASTADQLAKIPKAPNCTLDTCAMDCVCPEGHAWDPLNIFSPDCIPLAECPKCPPNEVYDDRMRICNDCEPTCERPRPYLCYKMACGRISCTCADGFVRTKENNKCIPLKECPNPGPITYFEEIFCGPFDVTMFDPNTLNHISKICNTSKY</sequence>
<keyword evidence="6" id="KW-1185">Reference proteome</keyword>
<reference evidence="5" key="1">
    <citation type="submission" date="2022-01" db="EMBL/GenBank/DDBJ databases">
        <title>Genome Sequence Resource for Two Populations of Ditylenchus destructor, the Migratory Endoparasitic Phytonematode.</title>
        <authorList>
            <person name="Zhang H."/>
            <person name="Lin R."/>
            <person name="Xie B."/>
        </authorList>
    </citation>
    <scope>NUCLEOTIDE SEQUENCE</scope>
    <source>
        <strain evidence="5">BazhouSP</strain>
    </source>
</reference>
<organism evidence="5 6">
    <name type="scientific">Ditylenchus destructor</name>
    <dbReference type="NCBI Taxonomy" id="166010"/>
    <lineage>
        <taxon>Eukaryota</taxon>
        <taxon>Metazoa</taxon>
        <taxon>Ecdysozoa</taxon>
        <taxon>Nematoda</taxon>
        <taxon>Chromadorea</taxon>
        <taxon>Rhabditida</taxon>
        <taxon>Tylenchina</taxon>
        <taxon>Tylenchomorpha</taxon>
        <taxon>Sphaerularioidea</taxon>
        <taxon>Anguinidae</taxon>
        <taxon>Anguininae</taxon>
        <taxon>Ditylenchus</taxon>
    </lineage>
</organism>
<evidence type="ECO:0000313" key="5">
    <source>
        <dbReference type="EMBL" id="KAI1701620.1"/>
    </source>
</evidence>
<keyword evidence="1" id="KW-0646">Protease inhibitor</keyword>
<dbReference type="Pfam" id="PF01826">
    <property type="entry name" value="TIL"/>
    <property type="match status" value="1"/>
</dbReference>
<name>A0AAD4R099_9BILA</name>
<dbReference type="EMBL" id="JAKKPZ010000114">
    <property type="protein sequence ID" value="KAI1701620.1"/>
    <property type="molecule type" value="Genomic_DNA"/>
</dbReference>
<gene>
    <name evidence="5" type="ORF">DdX_15965</name>
</gene>
<evidence type="ECO:0000256" key="1">
    <source>
        <dbReference type="ARBA" id="ARBA00022690"/>
    </source>
</evidence>
<keyword evidence="2" id="KW-0722">Serine protease inhibitor</keyword>
<dbReference type="InterPro" id="IPR051368">
    <property type="entry name" value="SerProtInhib-TIL_Domain"/>
</dbReference>
<dbReference type="InterPro" id="IPR002919">
    <property type="entry name" value="TIL_dom"/>
</dbReference>
<proteinExistence type="predicted"/>
<dbReference type="GO" id="GO:0004867">
    <property type="term" value="F:serine-type endopeptidase inhibitor activity"/>
    <property type="evidence" value="ECO:0007669"/>
    <property type="project" value="UniProtKB-KW"/>
</dbReference>
<accession>A0AAD4R099</accession>
<protein>
    <submittedName>
        <fullName evidence="5">Trypsin inhibitor like cysteine rich domain-containing protein</fullName>
    </submittedName>
</protein>
<dbReference type="Gene3D" id="2.10.25.10">
    <property type="entry name" value="Laminin"/>
    <property type="match status" value="1"/>
</dbReference>
<evidence type="ECO:0000313" key="6">
    <source>
        <dbReference type="Proteomes" id="UP001201812"/>
    </source>
</evidence>
<evidence type="ECO:0000256" key="2">
    <source>
        <dbReference type="ARBA" id="ARBA00022900"/>
    </source>
</evidence>
<dbReference type="PANTHER" id="PTHR23259:SF70">
    <property type="entry name" value="ACCESSORY GLAND PROTEIN ACP62F-RELATED"/>
    <property type="match status" value="1"/>
</dbReference>
<dbReference type="CDD" id="cd19941">
    <property type="entry name" value="TIL"/>
    <property type="match status" value="1"/>
</dbReference>
<evidence type="ECO:0000256" key="3">
    <source>
        <dbReference type="ARBA" id="ARBA00023157"/>
    </source>
</evidence>
<feature type="domain" description="TIL" evidence="4">
    <location>
        <begin position="57"/>
        <end position="116"/>
    </location>
</feature>